<feature type="region of interest" description="Disordered" evidence="5">
    <location>
        <begin position="198"/>
        <end position="217"/>
    </location>
</feature>
<sequence>MENRSAALPRRGVRCHLFRLLNRRLSDGHCRGAANPDPEPVSDQRSARPPGDGRFLFYRQRGYWYSGQSVPRWPLRPSGRSQAADCRLLSAGGCWPAYSLPGTATISFCCSSAFFSSSFGSTANPQMFALAREHADRTGREAVMFSSILRAQVSLAWVIGPPAGLRPGDGVWFYRDVSQRRGGVYRLRDHGLAILAQHAQRKPGSDRPAGSSAHAPPRCACCCSASAPDVGY</sequence>
<dbReference type="PANTHER" id="PTHR23535">
    <property type="entry name" value="SUGAR EFFLUX TRANSPORTER A-RELATED"/>
    <property type="match status" value="1"/>
</dbReference>
<organism evidence="6 7">
    <name type="scientific">Klebsiella pneumoniae</name>
    <dbReference type="NCBI Taxonomy" id="573"/>
    <lineage>
        <taxon>Bacteria</taxon>
        <taxon>Pseudomonadati</taxon>
        <taxon>Pseudomonadota</taxon>
        <taxon>Gammaproteobacteria</taxon>
        <taxon>Enterobacterales</taxon>
        <taxon>Enterobacteriaceae</taxon>
        <taxon>Klebsiella/Raoultella group</taxon>
        <taxon>Klebsiella</taxon>
        <taxon>Klebsiella pneumoniae complex</taxon>
    </lineage>
</organism>
<evidence type="ECO:0000313" key="7">
    <source>
        <dbReference type="Proteomes" id="UP000282433"/>
    </source>
</evidence>
<evidence type="ECO:0000313" key="6">
    <source>
        <dbReference type="EMBL" id="VEB00681.1"/>
    </source>
</evidence>
<proteinExistence type="predicted"/>
<dbReference type="GO" id="GO:0005886">
    <property type="term" value="C:plasma membrane"/>
    <property type="evidence" value="ECO:0007669"/>
    <property type="project" value="UniProtKB-SubCell"/>
</dbReference>
<dbReference type="GO" id="GO:0015767">
    <property type="term" value="P:lactose transport"/>
    <property type="evidence" value="ECO:0007669"/>
    <property type="project" value="TreeGrafter"/>
</dbReference>
<feature type="region of interest" description="Disordered" evidence="5">
    <location>
        <begin position="29"/>
        <end position="50"/>
    </location>
</feature>
<name>A0A447RLD1_KLEPN</name>
<evidence type="ECO:0000256" key="2">
    <source>
        <dbReference type="ARBA" id="ARBA00022448"/>
    </source>
</evidence>
<dbReference type="GO" id="GO:0005351">
    <property type="term" value="F:carbohydrate:proton symporter activity"/>
    <property type="evidence" value="ECO:0007669"/>
    <property type="project" value="TreeGrafter"/>
</dbReference>
<evidence type="ECO:0000256" key="3">
    <source>
        <dbReference type="ARBA" id="ARBA00022475"/>
    </source>
</evidence>
<comment type="subcellular location">
    <subcellularLocation>
        <location evidence="1">Cell membrane</location>
        <topology evidence="1">Multi-pass membrane protein</topology>
    </subcellularLocation>
</comment>
<dbReference type="EMBL" id="LR134162">
    <property type="protein sequence ID" value="VEB00681.1"/>
    <property type="molecule type" value="Genomic_DNA"/>
</dbReference>
<keyword evidence="4" id="KW-0762">Sugar transport</keyword>
<evidence type="ECO:0000256" key="1">
    <source>
        <dbReference type="ARBA" id="ARBA00004651"/>
    </source>
</evidence>
<keyword evidence="3" id="KW-0472">Membrane</keyword>
<evidence type="ECO:0000256" key="4">
    <source>
        <dbReference type="ARBA" id="ARBA00022597"/>
    </source>
</evidence>
<keyword evidence="3" id="KW-1003">Cell membrane</keyword>
<dbReference type="AlphaFoldDB" id="A0A447RLD1"/>
<dbReference type="PANTHER" id="PTHR23535:SF2">
    <property type="entry name" value="SUGAR EFFLUX TRANSPORTER A-RELATED"/>
    <property type="match status" value="1"/>
</dbReference>
<evidence type="ECO:0000256" key="5">
    <source>
        <dbReference type="SAM" id="MobiDB-lite"/>
    </source>
</evidence>
<reference evidence="6 7" key="1">
    <citation type="submission" date="2018-12" db="EMBL/GenBank/DDBJ databases">
        <authorList>
            <consortium name="Pathogen Informatics"/>
        </authorList>
    </citation>
    <scope>NUCLEOTIDE SEQUENCE [LARGE SCALE GENOMIC DNA]</scope>
    <source>
        <strain evidence="6 7">NCTC13635</strain>
    </source>
</reference>
<keyword evidence="2" id="KW-0813">Transport</keyword>
<gene>
    <name evidence="6" type="primary">setB_1</name>
    <name evidence="6" type="ORF">NCTC13635_01481</name>
</gene>
<accession>A0A447RLD1</accession>
<dbReference type="Proteomes" id="UP000282433">
    <property type="component" value="Chromosome"/>
</dbReference>
<dbReference type="GO" id="GO:0036448">
    <property type="term" value="P:cellular response to glucose-phosphate stress"/>
    <property type="evidence" value="ECO:0007669"/>
    <property type="project" value="TreeGrafter"/>
</dbReference>
<protein>
    <submittedName>
        <fullName evidence="6">Sugar efflux transporter B</fullName>
    </submittedName>
</protein>
<dbReference type="GO" id="GO:1904659">
    <property type="term" value="P:D-glucose transmembrane transport"/>
    <property type="evidence" value="ECO:0007669"/>
    <property type="project" value="TreeGrafter"/>
</dbReference>